<sequence length="377" mass="41572">MSQMLSLDHDFSSIETPRVHNGRLSITALARFEFEAGKGNEGTKILMVEWEDDDLTRSPAGSWHVSWEGKKAVLPADEQTSENTRRFYFLLPPDVTIPPIITLIYEPPPSSASTARKLDSIQVNPLPAIFSAELGATARTAGKKGVLHTIWAKKRLQALEKEIREECISNAEGIALQIAIREKEWIESNFGVSFRLATQSVSGLPSSYLPTTPVSPTSGRRLGEKLKGLKLETSEKDLTKRADGKTMHPLSEKHKTTNLRPLLLAQYIHKVNAEAQHLLSPESPDVAISSFNSFRNSPISAHETRRLVAHHPPASIQQAQRGGNDFGSMDSIARTTGMESGDELFAKALSPRSPDIPRSPFSFSLKDTVPYFAAKRA</sequence>
<keyword evidence="2" id="KW-1185">Reference proteome</keyword>
<accession>A0A232LZD1</accession>
<dbReference type="OrthoDB" id="5344482at2759"/>
<proteinExistence type="predicted"/>
<evidence type="ECO:0000313" key="2">
    <source>
        <dbReference type="Proteomes" id="UP000243515"/>
    </source>
</evidence>
<dbReference type="AlphaFoldDB" id="A0A232LZD1"/>
<dbReference type="EMBL" id="NPHW01003483">
    <property type="protein sequence ID" value="OXV09523.1"/>
    <property type="molecule type" value="Genomic_DNA"/>
</dbReference>
<gene>
    <name evidence="1" type="ORF">Egran_02712</name>
</gene>
<comment type="caution">
    <text evidence="1">The sequence shown here is derived from an EMBL/GenBank/DDBJ whole genome shotgun (WGS) entry which is preliminary data.</text>
</comment>
<organism evidence="1 2">
    <name type="scientific">Elaphomyces granulatus</name>
    <dbReference type="NCBI Taxonomy" id="519963"/>
    <lineage>
        <taxon>Eukaryota</taxon>
        <taxon>Fungi</taxon>
        <taxon>Dikarya</taxon>
        <taxon>Ascomycota</taxon>
        <taxon>Pezizomycotina</taxon>
        <taxon>Eurotiomycetes</taxon>
        <taxon>Eurotiomycetidae</taxon>
        <taxon>Eurotiales</taxon>
        <taxon>Elaphomycetaceae</taxon>
        <taxon>Elaphomyces</taxon>
    </lineage>
</organism>
<reference evidence="1 2" key="1">
    <citation type="journal article" date="2015" name="Environ. Microbiol.">
        <title>Metagenome sequence of Elaphomyces granulatus from sporocarp tissue reveals Ascomycota ectomycorrhizal fingerprints of genome expansion and a Proteobacteria-rich microbiome.</title>
        <authorList>
            <person name="Quandt C.A."/>
            <person name="Kohler A."/>
            <person name="Hesse C.N."/>
            <person name="Sharpton T.J."/>
            <person name="Martin F."/>
            <person name="Spatafora J.W."/>
        </authorList>
    </citation>
    <scope>NUCLEOTIDE SEQUENCE [LARGE SCALE GENOMIC DNA]</scope>
    <source>
        <strain evidence="1 2">OSC145934</strain>
    </source>
</reference>
<name>A0A232LZD1_9EURO</name>
<evidence type="ECO:0000313" key="1">
    <source>
        <dbReference type="EMBL" id="OXV09523.1"/>
    </source>
</evidence>
<dbReference type="Proteomes" id="UP000243515">
    <property type="component" value="Unassembled WGS sequence"/>
</dbReference>
<protein>
    <submittedName>
        <fullName evidence="1">Uncharacterized protein</fullName>
    </submittedName>
</protein>